<dbReference type="SUPFAM" id="SSF56349">
    <property type="entry name" value="DNA breaking-rejoining enzymes"/>
    <property type="match status" value="1"/>
</dbReference>
<dbReference type="GO" id="GO:0003677">
    <property type="term" value="F:DNA binding"/>
    <property type="evidence" value="ECO:0007669"/>
    <property type="project" value="UniProtKB-UniRule"/>
</dbReference>
<evidence type="ECO:0000256" key="1">
    <source>
        <dbReference type="ARBA" id="ARBA00008857"/>
    </source>
</evidence>
<evidence type="ECO:0000256" key="2">
    <source>
        <dbReference type="ARBA" id="ARBA00022908"/>
    </source>
</evidence>
<comment type="similarity">
    <text evidence="1">Belongs to the 'phage' integrase family.</text>
</comment>
<proteinExistence type="inferred from homology"/>
<feature type="domain" description="Core-binding (CB)" evidence="7">
    <location>
        <begin position="10"/>
        <end position="95"/>
    </location>
</feature>
<dbReference type="Proteomes" id="UP000177967">
    <property type="component" value="Unassembled WGS sequence"/>
</dbReference>
<dbReference type="Pfam" id="PF02899">
    <property type="entry name" value="Phage_int_SAM_1"/>
    <property type="match status" value="1"/>
</dbReference>
<evidence type="ECO:0008006" key="10">
    <source>
        <dbReference type="Google" id="ProtNLM"/>
    </source>
</evidence>
<dbReference type="InterPro" id="IPR004107">
    <property type="entry name" value="Integrase_SAM-like_N"/>
</dbReference>
<gene>
    <name evidence="8" type="ORF">A2782_01090</name>
</gene>
<dbReference type="GO" id="GO:0006310">
    <property type="term" value="P:DNA recombination"/>
    <property type="evidence" value="ECO:0007669"/>
    <property type="project" value="UniProtKB-KW"/>
</dbReference>
<dbReference type="Pfam" id="PF00589">
    <property type="entry name" value="Phage_integrase"/>
    <property type="match status" value="1"/>
</dbReference>
<keyword evidence="4" id="KW-0233">DNA recombination</keyword>
<dbReference type="PROSITE" id="PS51898">
    <property type="entry name" value="TYR_RECOMBINASE"/>
    <property type="match status" value="1"/>
</dbReference>
<dbReference type="InterPro" id="IPR050090">
    <property type="entry name" value="Tyrosine_recombinase_XerCD"/>
</dbReference>
<evidence type="ECO:0000313" key="9">
    <source>
        <dbReference type="Proteomes" id="UP000177967"/>
    </source>
</evidence>
<evidence type="ECO:0000313" key="8">
    <source>
        <dbReference type="EMBL" id="OGY09400.1"/>
    </source>
</evidence>
<keyword evidence="2" id="KW-0229">DNA integration</keyword>
<dbReference type="InterPro" id="IPR010998">
    <property type="entry name" value="Integrase_recombinase_N"/>
</dbReference>
<keyword evidence="3 5" id="KW-0238">DNA-binding</keyword>
<dbReference type="InterPro" id="IPR011010">
    <property type="entry name" value="DNA_brk_join_enz"/>
</dbReference>
<organism evidence="8 9">
    <name type="scientific">Candidatus Blackburnbacteria bacterium RIFCSPHIGHO2_01_FULL_43_15b</name>
    <dbReference type="NCBI Taxonomy" id="1797513"/>
    <lineage>
        <taxon>Bacteria</taxon>
        <taxon>Candidatus Blackburniibacteriota</taxon>
    </lineage>
</organism>
<dbReference type="AlphaFoldDB" id="A0A1G1V1Y6"/>
<comment type="caution">
    <text evidence="8">The sequence shown here is derived from an EMBL/GenBank/DDBJ whole genome shotgun (WGS) entry which is preliminary data.</text>
</comment>
<dbReference type="PANTHER" id="PTHR30349:SF41">
    <property type="entry name" value="INTEGRASE_RECOMBINASE PROTEIN MJ0367-RELATED"/>
    <property type="match status" value="1"/>
</dbReference>
<evidence type="ECO:0000256" key="3">
    <source>
        <dbReference type="ARBA" id="ARBA00023125"/>
    </source>
</evidence>
<dbReference type="GO" id="GO:0015074">
    <property type="term" value="P:DNA integration"/>
    <property type="evidence" value="ECO:0007669"/>
    <property type="project" value="UniProtKB-KW"/>
</dbReference>
<evidence type="ECO:0000256" key="5">
    <source>
        <dbReference type="PROSITE-ProRule" id="PRU01248"/>
    </source>
</evidence>
<name>A0A1G1V1Y6_9BACT</name>
<dbReference type="Gene3D" id="1.10.150.130">
    <property type="match status" value="1"/>
</dbReference>
<dbReference type="PROSITE" id="PS51900">
    <property type="entry name" value="CB"/>
    <property type="match status" value="1"/>
</dbReference>
<sequence>MAVNETNTNNSLPSLHREFIQDLQQRSRSSATILAYNKDIEQLVAHFAQNGKTEAQQVVPSDIEAFRDSLNEKGYTAKSISRKLNAIKAFFRWVVSKKILENDPAAPVAHPKYDNPPPRILTRMEYRALRDAARGDKRIAAIIELMLQTGIRIGEVANLHVEDAKPDSIYIRAYASQPAREVPLNGPAKTSLGEYLKERADAKNDHVFVTKNNRPLLVRNIRSSIDRYFREAGIESAKVNDLRSTFIAQQLKSGVDVVTVSKIAGHKRLSTTERYLEFVDRKNGSGRSTHLEEL</sequence>
<evidence type="ECO:0000256" key="4">
    <source>
        <dbReference type="ARBA" id="ARBA00023172"/>
    </source>
</evidence>
<dbReference type="Gene3D" id="1.10.443.10">
    <property type="entry name" value="Intergrase catalytic core"/>
    <property type="match status" value="1"/>
</dbReference>
<dbReference type="InterPro" id="IPR044068">
    <property type="entry name" value="CB"/>
</dbReference>
<dbReference type="EMBL" id="MHBW01000010">
    <property type="protein sequence ID" value="OGY09400.1"/>
    <property type="molecule type" value="Genomic_DNA"/>
</dbReference>
<protein>
    <recommendedName>
        <fullName evidence="10">Tyrosine recombinase XerC</fullName>
    </recommendedName>
</protein>
<dbReference type="InterPro" id="IPR013762">
    <property type="entry name" value="Integrase-like_cat_sf"/>
</dbReference>
<dbReference type="STRING" id="1797513.A2782_01090"/>
<evidence type="ECO:0000259" key="7">
    <source>
        <dbReference type="PROSITE" id="PS51900"/>
    </source>
</evidence>
<dbReference type="CDD" id="cd00397">
    <property type="entry name" value="DNA_BRE_C"/>
    <property type="match status" value="1"/>
</dbReference>
<dbReference type="InterPro" id="IPR002104">
    <property type="entry name" value="Integrase_catalytic"/>
</dbReference>
<reference evidence="8 9" key="1">
    <citation type="journal article" date="2016" name="Nat. Commun.">
        <title>Thousands of microbial genomes shed light on interconnected biogeochemical processes in an aquifer system.</title>
        <authorList>
            <person name="Anantharaman K."/>
            <person name="Brown C.T."/>
            <person name="Hug L.A."/>
            <person name="Sharon I."/>
            <person name="Castelle C.J."/>
            <person name="Probst A.J."/>
            <person name="Thomas B.C."/>
            <person name="Singh A."/>
            <person name="Wilkins M.J."/>
            <person name="Karaoz U."/>
            <person name="Brodie E.L."/>
            <person name="Williams K.H."/>
            <person name="Hubbard S.S."/>
            <person name="Banfield J.F."/>
        </authorList>
    </citation>
    <scope>NUCLEOTIDE SEQUENCE [LARGE SCALE GENOMIC DNA]</scope>
</reference>
<dbReference type="PANTHER" id="PTHR30349">
    <property type="entry name" value="PHAGE INTEGRASE-RELATED"/>
    <property type="match status" value="1"/>
</dbReference>
<accession>A0A1G1V1Y6</accession>
<feature type="domain" description="Tyr recombinase" evidence="6">
    <location>
        <begin position="116"/>
        <end position="294"/>
    </location>
</feature>
<evidence type="ECO:0000259" key="6">
    <source>
        <dbReference type="PROSITE" id="PS51898"/>
    </source>
</evidence>